<sequence>MLGLLCTASFNIFQSFSCPSTSTTLALKVSIALRSNS</sequence>
<dbReference type="AlphaFoldDB" id="A0A0A9EIF1"/>
<accession>A0A0A9EIF1</accession>
<reference evidence="1" key="1">
    <citation type="submission" date="2014-09" db="EMBL/GenBank/DDBJ databases">
        <authorList>
            <person name="Magalhaes I.L.F."/>
            <person name="Oliveira U."/>
            <person name="Santos F.R."/>
            <person name="Vidigal T.H.D.A."/>
            <person name="Brescovit A.D."/>
            <person name="Santos A.J."/>
        </authorList>
    </citation>
    <scope>NUCLEOTIDE SEQUENCE</scope>
    <source>
        <tissue evidence="1">Shoot tissue taken approximately 20 cm above the soil surface</tissue>
    </source>
</reference>
<protein>
    <submittedName>
        <fullName evidence="1">Uncharacterized protein</fullName>
    </submittedName>
</protein>
<evidence type="ECO:0000313" key="1">
    <source>
        <dbReference type="EMBL" id="JAD95837.1"/>
    </source>
</evidence>
<name>A0A0A9EIF1_ARUDO</name>
<dbReference type="EMBL" id="GBRH01202058">
    <property type="protein sequence ID" value="JAD95837.1"/>
    <property type="molecule type" value="Transcribed_RNA"/>
</dbReference>
<reference evidence="1" key="2">
    <citation type="journal article" date="2015" name="Data Brief">
        <title>Shoot transcriptome of the giant reed, Arundo donax.</title>
        <authorList>
            <person name="Barrero R.A."/>
            <person name="Guerrero F.D."/>
            <person name="Moolhuijzen P."/>
            <person name="Goolsby J.A."/>
            <person name="Tidwell J."/>
            <person name="Bellgard S.E."/>
            <person name="Bellgard M.I."/>
        </authorList>
    </citation>
    <scope>NUCLEOTIDE SEQUENCE</scope>
    <source>
        <tissue evidence="1">Shoot tissue taken approximately 20 cm above the soil surface</tissue>
    </source>
</reference>
<proteinExistence type="predicted"/>
<organism evidence="1">
    <name type="scientific">Arundo donax</name>
    <name type="common">Giant reed</name>
    <name type="synonym">Donax arundinaceus</name>
    <dbReference type="NCBI Taxonomy" id="35708"/>
    <lineage>
        <taxon>Eukaryota</taxon>
        <taxon>Viridiplantae</taxon>
        <taxon>Streptophyta</taxon>
        <taxon>Embryophyta</taxon>
        <taxon>Tracheophyta</taxon>
        <taxon>Spermatophyta</taxon>
        <taxon>Magnoliopsida</taxon>
        <taxon>Liliopsida</taxon>
        <taxon>Poales</taxon>
        <taxon>Poaceae</taxon>
        <taxon>PACMAD clade</taxon>
        <taxon>Arundinoideae</taxon>
        <taxon>Arundineae</taxon>
        <taxon>Arundo</taxon>
    </lineage>
</organism>